<dbReference type="AlphaFoldDB" id="A0A6C2U075"/>
<evidence type="ECO:0000313" key="9">
    <source>
        <dbReference type="Proteomes" id="UP000366872"/>
    </source>
</evidence>
<evidence type="ECO:0000259" key="5">
    <source>
        <dbReference type="Pfam" id="PF00703"/>
    </source>
</evidence>
<evidence type="ECO:0000259" key="7">
    <source>
        <dbReference type="Pfam" id="PF02837"/>
    </source>
</evidence>
<keyword evidence="4" id="KW-0732">Signal</keyword>
<dbReference type="InterPro" id="IPR008979">
    <property type="entry name" value="Galactose-bd-like_sf"/>
</dbReference>
<proteinExistence type="inferred from homology"/>
<name>A0A6C2U075_PONDE</name>
<feature type="signal peptide" evidence="4">
    <location>
        <begin position="1"/>
        <end position="21"/>
    </location>
</feature>
<comment type="similarity">
    <text evidence="1">Belongs to the glycosyl hydrolase 2 family.</text>
</comment>
<keyword evidence="2" id="KW-0378">Hydrolase</keyword>
<dbReference type="Gene3D" id="2.60.120.260">
    <property type="entry name" value="Galactose-binding domain-like"/>
    <property type="match status" value="1"/>
</dbReference>
<dbReference type="PANTHER" id="PTHR42732">
    <property type="entry name" value="BETA-GALACTOSIDASE"/>
    <property type="match status" value="1"/>
</dbReference>
<dbReference type="InterPro" id="IPR051913">
    <property type="entry name" value="GH2_Domain-Containing"/>
</dbReference>
<sequence length="625" mass="70440">MKTLFTITSAALCAHLSLAGASDWKPAENTMLTPWGEKLDPANVWPEYPRPQMERADWKNLNGFWNYAVTDKAASKPSAWDGDILVPFALEAPLSGVGRKLQPSEALWYKRTFNHAPKEGTRLLLHFEAVDYKTEVWVNGQRVGSNIGGNLPFSFDIGNAARAGSNEVLVKVLDATDTPGTYQLRGKQVFKNGGIWYTPVSGIWQTVWLETVPENHIQSVRIDTRVTGDIAIQPTIVGKGSIKTTAYLDGKEVSSGTEKLKVDAPKLWSPKSPALYDLKVELVDANGNVLDTVNSYFGIRECGKRQDADGNWRFTLNGEEIFHYGPLDQGWWPDGLLTPPSEEAMLFDMHYLQEAGFNMIRKHIKVEPRRYYYHCDRMGFLVWQDQVSGGTRVGAPKNAPPIKKKEAQAKSEWPEWKRLHQPDSPITELDKAWPDWAHEQWMAELKGMVDHLHNYPSIVVWTPFNERWGQHRTMAVGEWIAQYDPSRSINIASGGNFFPVGDIADHHQYPHPMFPMDDPAFNGYLKVVGEYGGHGWPVDGHIWKIQNRNWGYGGLPKTLDEYKARFSESARILGELKKQGVSAGVYTQTTDVEVEINGLMTYDRKVLKIPAAELKKLHKANGLAE</sequence>
<evidence type="ECO:0000256" key="4">
    <source>
        <dbReference type="SAM" id="SignalP"/>
    </source>
</evidence>
<dbReference type="InterPro" id="IPR017853">
    <property type="entry name" value="GH"/>
</dbReference>
<dbReference type="Pfam" id="PF02837">
    <property type="entry name" value="Glyco_hydro_2_N"/>
    <property type="match status" value="1"/>
</dbReference>
<dbReference type="InterPro" id="IPR013783">
    <property type="entry name" value="Ig-like_fold"/>
</dbReference>
<feature type="domain" description="Glycosyl hydrolases family 2 sugar binding" evidence="7">
    <location>
        <begin position="106"/>
        <end position="196"/>
    </location>
</feature>
<evidence type="ECO:0000259" key="6">
    <source>
        <dbReference type="Pfam" id="PF02836"/>
    </source>
</evidence>
<reference evidence="8 9" key="1">
    <citation type="submission" date="2019-04" db="EMBL/GenBank/DDBJ databases">
        <authorList>
            <person name="Van Vliet M D."/>
        </authorList>
    </citation>
    <scope>NUCLEOTIDE SEQUENCE [LARGE SCALE GENOMIC DNA]</scope>
    <source>
        <strain evidence="8 9">F1</strain>
    </source>
</reference>
<dbReference type="SUPFAM" id="SSF49303">
    <property type="entry name" value="beta-Galactosidase/glucuronidase domain"/>
    <property type="match status" value="1"/>
</dbReference>
<dbReference type="GO" id="GO:0004553">
    <property type="term" value="F:hydrolase activity, hydrolyzing O-glycosyl compounds"/>
    <property type="evidence" value="ECO:0007669"/>
    <property type="project" value="InterPro"/>
</dbReference>
<dbReference type="InterPro" id="IPR036156">
    <property type="entry name" value="Beta-gal/glucu_dom_sf"/>
</dbReference>
<dbReference type="InterPro" id="IPR006102">
    <property type="entry name" value="Ig-like_GH2"/>
</dbReference>
<evidence type="ECO:0000256" key="2">
    <source>
        <dbReference type="ARBA" id="ARBA00022801"/>
    </source>
</evidence>
<evidence type="ECO:0000313" key="8">
    <source>
        <dbReference type="EMBL" id="VGO13322.1"/>
    </source>
</evidence>
<dbReference type="EMBL" id="CAAHFG010000001">
    <property type="protein sequence ID" value="VGO13322.1"/>
    <property type="molecule type" value="Genomic_DNA"/>
</dbReference>
<evidence type="ECO:0000256" key="1">
    <source>
        <dbReference type="ARBA" id="ARBA00007401"/>
    </source>
</evidence>
<dbReference type="Pfam" id="PF00703">
    <property type="entry name" value="Glyco_hydro_2"/>
    <property type="match status" value="1"/>
</dbReference>
<dbReference type="SUPFAM" id="SSF51445">
    <property type="entry name" value="(Trans)glycosidases"/>
    <property type="match status" value="1"/>
</dbReference>
<feature type="domain" description="Glycoside hydrolase family 2 catalytic" evidence="6">
    <location>
        <begin position="342"/>
        <end position="494"/>
    </location>
</feature>
<feature type="domain" description="Glycoside hydrolase family 2 immunoglobulin-like beta-sandwich" evidence="5">
    <location>
        <begin position="249"/>
        <end position="300"/>
    </location>
</feature>
<accession>A0A6C2U075</accession>
<dbReference type="InterPro" id="IPR006104">
    <property type="entry name" value="Glyco_hydro_2_N"/>
</dbReference>
<keyword evidence="9" id="KW-1185">Reference proteome</keyword>
<dbReference type="Proteomes" id="UP000366872">
    <property type="component" value="Unassembled WGS sequence"/>
</dbReference>
<dbReference type="Gene3D" id="3.20.20.80">
    <property type="entry name" value="Glycosidases"/>
    <property type="match status" value="1"/>
</dbReference>
<dbReference type="GO" id="GO:0005975">
    <property type="term" value="P:carbohydrate metabolic process"/>
    <property type="evidence" value="ECO:0007669"/>
    <property type="project" value="InterPro"/>
</dbReference>
<dbReference type="Pfam" id="PF02836">
    <property type="entry name" value="Glyco_hydro_2_C"/>
    <property type="match status" value="1"/>
</dbReference>
<dbReference type="PANTHER" id="PTHR42732:SF2">
    <property type="entry name" value="BETA-MANNOSIDASE"/>
    <property type="match status" value="1"/>
</dbReference>
<gene>
    <name evidence="8" type="primary">cbgA</name>
    <name evidence="8" type="ORF">PDESU_01878</name>
</gene>
<feature type="chain" id="PRO_5025444171" evidence="4">
    <location>
        <begin position="22"/>
        <end position="625"/>
    </location>
</feature>
<evidence type="ECO:0000256" key="3">
    <source>
        <dbReference type="ARBA" id="ARBA00023295"/>
    </source>
</evidence>
<dbReference type="Gene3D" id="2.60.40.10">
    <property type="entry name" value="Immunoglobulins"/>
    <property type="match status" value="1"/>
</dbReference>
<dbReference type="InterPro" id="IPR006103">
    <property type="entry name" value="Glyco_hydro_2_cat"/>
</dbReference>
<protein>
    <submittedName>
        <fullName evidence="8">Beta-galactosidase</fullName>
    </submittedName>
</protein>
<keyword evidence="3" id="KW-0326">Glycosidase</keyword>
<dbReference type="RefSeq" id="WP_136078899.1">
    <property type="nucleotide sequence ID" value="NZ_CAAHFG010000001.1"/>
</dbReference>
<organism evidence="8 9">
    <name type="scientific">Pontiella desulfatans</name>
    <dbReference type="NCBI Taxonomy" id="2750659"/>
    <lineage>
        <taxon>Bacteria</taxon>
        <taxon>Pseudomonadati</taxon>
        <taxon>Kiritimatiellota</taxon>
        <taxon>Kiritimatiellia</taxon>
        <taxon>Kiritimatiellales</taxon>
        <taxon>Pontiellaceae</taxon>
        <taxon>Pontiella</taxon>
    </lineage>
</organism>
<dbReference type="SUPFAM" id="SSF49785">
    <property type="entry name" value="Galactose-binding domain-like"/>
    <property type="match status" value="1"/>
</dbReference>